<reference evidence="1" key="1">
    <citation type="submission" date="2021-02" db="EMBL/GenBank/DDBJ databases">
        <authorList>
            <person name="Dougan E. K."/>
            <person name="Rhodes N."/>
            <person name="Thang M."/>
            <person name="Chan C."/>
        </authorList>
    </citation>
    <scope>NUCLEOTIDE SEQUENCE</scope>
</reference>
<dbReference type="Proteomes" id="UP000626109">
    <property type="component" value="Unassembled WGS sequence"/>
</dbReference>
<dbReference type="AlphaFoldDB" id="A0A813JID2"/>
<evidence type="ECO:0000313" key="1">
    <source>
        <dbReference type="EMBL" id="CAE8682474.1"/>
    </source>
</evidence>
<accession>A0A813JID2</accession>
<proteinExistence type="predicted"/>
<gene>
    <name evidence="1" type="ORF">PGLA2088_LOCUS22961</name>
</gene>
<name>A0A813JID2_POLGL</name>
<sequence>MVAKATTSYDHYLEYLPESGWPWSLRTLWQALGEWMDVSWQSDDEIRAVVEIELSRQRARREELSWGLPGAALLPLLRSSGSSGSAPGTLRIFALGMHATLLRTPIAHIELALGDKADSLQLHVPSSTRDFICAASKGLGCQDAEPEFAAWVKRHISKWIPDSRHAPGFNRMSMASLPHASMEFRELYGSAMRASDLLICTEPPAFCTFFEGMGVPVLMYLGNYPLDYVRPPDYIPALESMVRLATQPLNVVLTTSADTAVAFEHMALGRHHLAGHEVPESERASIAHRGATGPQIATVDTPLGLHVGDSLHSWSPNMTDGFQLGTILLSRRIHLNSEPECMIRLLFRALGSRLKDEFDLGERLSIDLVTVGEPDAPQHVRTFEAWSSFRAAVLFPMVPCQLIVYDLYALGMPMFVPHATARLPSYVFRNLKAYSISNPFPVDPPSGTLPYGYPFRFEKGLEGFVGHGWDAIRAWTLLMPWAMMPHVIEFSGFAEVMSGLVDVEGLRKVSRLMVKEHTLMMVRSGVLWKGLLGHMLTSRRS</sequence>
<protein>
    <submittedName>
        <fullName evidence="1">Uncharacterized protein</fullName>
    </submittedName>
</protein>
<dbReference type="EMBL" id="CAJNNW010026075">
    <property type="protein sequence ID" value="CAE8682474.1"/>
    <property type="molecule type" value="Genomic_DNA"/>
</dbReference>
<organism evidence="1 2">
    <name type="scientific">Polarella glacialis</name>
    <name type="common">Dinoflagellate</name>
    <dbReference type="NCBI Taxonomy" id="89957"/>
    <lineage>
        <taxon>Eukaryota</taxon>
        <taxon>Sar</taxon>
        <taxon>Alveolata</taxon>
        <taxon>Dinophyceae</taxon>
        <taxon>Suessiales</taxon>
        <taxon>Suessiaceae</taxon>
        <taxon>Polarella</taxon>
    </lineage>
</organism>
<comment type="caution">
    <text evidence="1">The sequence shown here is derived from an EMBL/GenBank/DDBJ whole genome shotgun (WGS) entry which is preliminary data.</text>
</comment>
<evidence type="ECO:0000313" key="2">
    <source>
        <dbReference type="Proteomes" id="UP000626109"/>
    </source>
</evidence>